<dbReference type="Proteomes" id="UP000688137">
    <property type="component" value="Unassembled WGS sequence"/>
</dbReference>
<feature type="transmembrane region" description="Helical" evidence="1">
    <location>
        <begin position="297"/>
        <end position="318"/>
    </location>
</feature>
<gene>
    <name evidence="2" type="ORF">PPRIM_AZ9-3.1.T0710254</name>
</gene>
<reference evidence="2" key="1">
    <citation type="submission" date="2021-01" db="EMBL/GenBank/DDBJ databases">
        <authorList>
            <consortium name="Genoscope - CEA"/>
            <person name="William W."/>
        </authorList>
    </citation>
    <scope>NUCLEOTIDE SEQUENCE</scope>
</reference>
<evidence type="ECO:0000256" key="1">
    <source>
        <dbReference type="SAM" id="Phobius"/>
    </source>
</evidence>
<comment type="caution">
    <text evidence="2">The sequence shown here is derived from an EMBL/GenBank/DDBJ whole genome shotgun (WGS) entry which is preliminary data.</text>
</comment>
<keyword evidence="1" id="KW-0812">Transmembrane</keyword>
<name>A0A8S1N3H7_PARPR</name>
<dbReference type="AlphaFoldDB" id="A0A8S1N3H7"/>
<proteinExistence type="predicted"/>
<keyword evidence="1" id="KW-0472">Membrane</keyword>
<organism evidence="2 3">
    <name type="scientific">Paramecium primaurelia</name>
    <dbReference type="NCBI Taxonomy" id="5886"/>
    <lineage>
        <taxon>Eukaryota</taxon>
        <taxon>Sar</taxon>
        <taxon>Alveolata</taxon>
        <taxon>Ciliophora</taxon>
        <taxon>Intramacronucleata</taxon>
        <taxon>Oligohymenophorea</taxon>
        <taxon>Peniculida</taxon>
        <taxon>Parameciidae</taxon>
        <taxon>Paramecium</taxon>
    </lineage>
</organism>
<accession>A0A8S1N3H7</accession>
<keyword evidence="3" id="KW-1185">Reference proteome</keyword>
<sequence>MINLKSICLITSVILIIQISFIFEPEELYIPFQKQFAQVPDFYSPIVLLDLKNKFRNIHNYYIASPQLKIFLNINFRVQSQNSLWFAFNDDIVQVINNFNIITHPQTQYAHSYQKDCQENLVLFNFVINYPIGSQYYYLIGLGLTPETLTISFQFYSLKQFGYHILLNSFDIFLIGPPILIIKLDGLGQVVNFPTKWTIQNCYLNLLGFKHKRTDFNIRYFMKTTYSSQVTFGIYPCNKFLIYFGVPLIIYQFNIITFVQMKLFFLTGKNKQFFDPNNQIDAHIEIKKINYSQNQMLLEEITIAQSIGSITIILLAIYRFGNVQDITILSKTTVFQTTIKCDIKQIHRVRLSLKLLQNQNQQQQIQIAKISVSLFATQLTNHKLEIV</sequence>
<evidence type="ECO:0000313" key="3">
    <source>
        <dbReference type="Proteomes" id="UP000688137"/>
    </source>
</evidence>
<protein>
    <recommendedName>
        <fullName evidence="4">Transmembrane protein</fullName>
    </recommendedName>
</protein>
<evidence type="ECO:0008006" key="4">
    <source>
        <dbReference type="Google" id="ProtNLM"/>
    </source>
</evidence>
<feature type="transmembrane region" description="Helical" evidence="1">
    <location>
        <begin position="240"/>
        <end position="259"/>
    </location>
</feature>
<dbReference type="EMBL" id="CAJJDM010000074">
    <property type="protein sequence ID" value="CAD8084253.1"/>
    <property type="molecule type" value="Genomic_DNA"/>
</dbReference>
<keyword evidence="1" id="KW-1133">Transmembrane helix</keyword>
<evidence type="ECO:0000313" key="2">
    <source>
        <dbReference type="EMBL" id="CAD8084253.1"/>
    </source>
</evidence>